<organism evidence="9 10">
    <name type="scientific">Aeromonas enteropelogenes</name>
    <name type="common">Aeromonas trota</name>
    <dbReference type="NCBI Taxonomy" id="29489"/>
    <lineage>
        <taxon>Bacteria</taxon>
        <taxon>Pseudomonadati</taxon>
        <taxon>Pseudomonadota</taxon>
        <taxon>Gammaproteobacteria</taxon>
        <taxon>Aeromonadales</taxon>
        <taxon>Aeromonadaceae</taxon>
        <taxon>Aeromonas</taxon>
    </lineage>
</organism>
<dbReference type="GO" id="GO:0005886">
    <property type="term" value="C:plasma membrane"/>
    <property type="evidence" value="ECO:0007669"/>
    <property type="project" value="UniProtKB-SubCell"/>
</dbReference>
<dbReference type="AlphaFoldDB" id="A0A175VHV7"/>
<dbReference type="CDD" id="cd01949">
    <property type="entry name" value="GGDEF"/>
    <property type="match status" value="1"/>
</dbReference>
<dbReference type="OrthoDB" id="5918979at2"/>
<dbReference type="InterPro" id="IPR000160">
    <property type="entry name" value="GGDEF_dom"/>
</dbReference>
<dbReference type="InterPro" id="IPR033479">
    <property type="entry name" value="dCache_1"/>
</dbReference>
<evidence type="ECO:0000256" key="7">
    <source>
        <dbReference type="SAM" id="Phobius"/>
    </source>
</evidence>
<feature type="transmembrane region" description="Helical" evidence="7">
    <location>
        <begin position="288"/>
        <end position="308"/>
    </location>
</feature>
<dbReference type="InterPro" id="IPR050469">
    <property type="entry name" value="Diguanylate_Cyclase"/>
</dbReference>
<dbReference type="CDD" id="cd18773">
    <property type="entry name" value="PDC1_HK_sensor"/>
    <property type="match status" value="1"/>
</dbReference>
<evidence type="ECO:0000313" key="9">
    <source>
        <dbReference type="EMBL" id="KXU79878.1"/>
    </source>
</evidence>
<dbReference type="PANTHER" id="PTHR45138">
    <property type="entry name" value="REGULATORY COMPONENTS OF SENSORY TRANSDUCTION SYSTEM"/>
    <property type="match status" value="1"/>
</dbReference>
<protein>
    <recommendedName>
        <fullName evidence="2">diguanylate cyclase</fullName>
        <ecNumber evidence="2">2.7.7.65</ecNumber>
    </recommendedName>
</protein>
<dbReference type="GO" id="GO:1902201">
    <property type="term" value="P:negative regulation of bacterial-type flagellum-dependent cell motility"/>
    <property type="evidence" value="ECO:0007669"/>
    <property type="project" value="TreeGrafter"/>
</dbReference>
<dbReference type="Pfam" id="PF00990">
    <property type="entry name" value="GGDEF"/>
    <property type="match status" value="1"/>
</dbReference>
<dbReference type="SUPFAM" id="SSF103190">
    <property type="entry name" value="Sensory domain-like"/>
    <property type="match status" value="1"/>
</dbReference>
<reference evidence="9 10" key="1">
    <citation type="submission" date="2016-02" db="EMBL/GenBank/DDBJ databases">
        <title>Draft genome sequence of Aeromonas trota strain 1999lcr isolated from cerebrospinal fluid (CSF).</title>
        <authorList>
            <person name="Dallagassa C.B."/>
            <person name="Prediger K.C."/>
            <person name="Weiss V.A."/>
            <person name="Assis F.E."/>
            <person name="Baura V."/>
            <person name="Cruz L.M."/>
            <person name="Souza E.M."/>
            <person name="Pedrosa F.O."/>
            <person name="Fadel-Picheth C.M."/>
        </authorList>
    </citation>
    <scope>NUCLEOTIDE SEQUENCE [LARGE SCALE GENOMIC DNA]</scope>
    <source>
        <strain evidence="9 10">1999lcr</strain>
    </source>
</reference>
<dbReference type="SMART" id="SM00267">
    <property type="entry name" value="GGDEF"/>
    <property type="match status" value="1"/>
</dbReference>
<dbReference type="PROSITE" id="PS50887">
    <property type="entry name" value="GGDEF"/>
    <property type="match status" value="1"/>
</dbReference>
<keyword evidence="4 7" id="KW-0812">Transmembrane</keyword>
<comment type="subcellular location">
    <subcellularLocation>
        <location evidence="1">Cell membrane</location>
        <topology evidence="1">Multi-pass membrane protein</topology>
    </subcellularLocation>
</comment>
<evidence type="ECO:0000256" key="1">
    <source>
        <dbReference type="ARBA" id="ARBA00004651"/>
    </source>
</evidence>
<dbReference type="SUPFAM" id="SSF55073">
    <property type="entry name" value="Nucleotide cyclase"/>
    <property type="match status" value="1"/>
</dbReference>
<evidence type="ECO:0000313" key="10">
    <source>
        <dbReference type="Proteomes" id="UP000078435"/>
    </source>
</evidence>
<dbReference type="NCBIfam" id="TIGR00254">
    <property type="entry name" value="GGDEF"/>
    <property type="match status" value="1"/>
</dbReference>
<dbReference type="InterPro" id="IPR043128">
    <property type="entry name" value="Rev_trsase/Diguanyl_cyclase"/>
</dbReference>
<dbReference type="Proteomes" id="UP000078435">
    <property type="component" value="Unassembled WGS sequence"/>
</dbReference>
<dbReference type="RefSeq" id="WP_061476669.1">
    <property type="nucleotide sequence ID" value="NZ_JMGO02000006.1"/>
</dbReference>
<dbReference type="CDD" id="cd12912">
    <property type="entry name" value="PDC2_MCP_like"/>
    <property type="match status" value="1"/>
</dbReference>
<evidence type="ECO:0000259" key="8">
    <source>
        <dbReference type="PROSITE" id="PS50887"/>
    </source>
</evidence>
<keyword evidence="3" id="KW-1003">Cell membrane</keyword>
<dbReference type="InterPro" id="IPR029151">
    <property type="entry name" value="Sensor-like_sf"/>
</dbReference>
<dbReference type="PANTHER" id="PTHR45138:SF24">
    <property type="entry name" value="DIGUANYLATE CYCLASE DGCC-RELATED"/>
    <property type="match status" value="1"/>
</dbReference>
<dbReference type="EMBL" id="JMGO02000006">
    <property type="protein sequence ID" value="KXU79878.1"/>
    <property type="molecule type" value="Genomic_DNA"/>
</dbReference>
<dbReference type="EC" id="2.7.7.65" evidence="2"/>
<dbReference type="GO" id="GO:0043709">
    <property type="term" value="P:cell adhesion involved in single-species biofilm formation"/>
    <property type="evidence" value="ECO:0007669"/>
    <property type="project" value="TreeGrafter"/>
</dbReference>
<evidence type="ECO:0000256" key="5">
    <source>
        <dbReference type="ARBA" id="ARBA00022989"/>
    </source>
</evidence>
<evidence type="ECO:0000256" key="4">
    <source>
        <dbReference type="ARBA" id="ARBA00022692"/>
    </source>
</evidence>
<dbReference type="Gene3D" id="3.30.450.20">
    <property type="entry name" value="PAS domain"/>
    <property type="match status" value="2"/>
</dbReference>
<evidence type="ECO:0000256" key="2">
    <source>
        <dbReference type="ARBA" id="ARBA00012528"/>
    </source>
</evidence>
<feature type="domain" description="GGDEF" evidence="8">
    <location>
        <begin position="389"/>
        <end position="520"/>
    </location>
</feature>
<accession>A0A175VHV7</accession>
<comment type="caution">
    <text evidence="9">The sequence shown here is derived from an EMBL/GenBank/DDBJ whole genome shotgun (WGS) entry which is preliminary data.</text>
</comment>
<dbReference type="InterPro" id="IPR029787">
    <property type="entry name" value="Nucleotide_cyclase"/>
</dbReference>
<proteinExistence type="predicted"/>
<name>A0A175VHV7_AEREN</name>
<keyword evidence="5 7" id="KW-1133">Transmembrane helix</keyword>
<dbReference type="Gene3D" id="3.30.70.270">
    <property type="match status" value="1"/>
</dbReference>
<evidence type="ECO:0000256" key="6">
    <source>
        <dbReference type="ARBA" id="ARBA00023136"/>
    </source>
</evidence>
<dbReference type="GO" id="GO:0052621">
    <property type="term" value="F:diguanylate cyclase activity"/>
    <property type="evidence" value="ECO:0007669"/>
    <property type="project" value="UniProtKB-EC"/>
</dbReference>
<dbReference type="Pfam" id="PF02743">
    <property type="entry name" value="dCache_1"/>
    <property type="match status" value="1"/>
</dbReference>
<keyword evidence="6 7" id="KW-0472">Membrane</keyword>
<gene>
    <name evidence="9" type="ORF">LCR_17340</name>
</gene>
<sequence>MSPAKPRSTWSLIARMRLGLLLLFIPVLLLGSIYYLHMERTLRQEQENNLMARNTQYLHTLIEPYLEELERQFTLIYQQVNYQDFSEPQIHNRARYLQSWRAYQAVMELDYIYVGTEQRQMLIYPSWQADDQFDPRTRPWYQLASRHPDQLVWTDPYYDYTMGTLTMALARTIQDPAGKRVGVLSLDTQLTPLANWLNKRDRLDHQEEGYQILLNQDGVVLAHPDRNLVFKPLPQIGWQVRMSAPQGFFLDETSDLMVAYHHIPRLNWILLSVAPTAHMQQVTNSVSINVQLMIGFAFVLYLLLALLWSRYFRRMLGEITLLIRASRIGNISPQSNSRMLELANVYEEMAAASQDFAQIRRQANQDKLTTLYNRRFFDECLQQQLDAGKRIGLVMFDLDDFKRVNDTYGHQTGDVVLRRVSKLGLSLFHEWGWFCRYGGEELVLIFRLDEHTDVFASLLEAFRHGVELLEWREPELRITLSAGVAISHAGVSARTLVEQADNEVYRAKREGKNRVCFPLASADPSTSSPTGDG</sequence>
<evidence type="ECO:0000256" key="3">
    <source>
        <dbReference type="ARBA" id="ARBA00022475"/>
    </source>
</evidence>